<name>A0A2U1FKP4_9PORP</name>
<feature type="compositionally biased region" description="Basic residues" evidence="1">
    <location>
        <begin position="52"/>
        <end position="62"/>
    </location>
</feature>
<comment type="caution">
    <text evidence="2">The sequence shown here is derived from an EMBL/GenBank/DDBJ whole genome shotgun (WGS) entry which is preliminary data.</text>
</comment>
<protein>
    <submittedName>
        <fullName evidence="2">Uncharacterized protein</fullName>
    </submittedName>
</protein>
<keyword evidence="3" id="KW-1185">Reference proteome</keyword>
<evidence type="ECO:0000256" key="1">
    <source>
        <dbReference type="SAM" id="MobiDB-lite"/>
    </source>
</evidence>
<dbReference type="AlphaFoldDB" id="A0A2U1FKP4"/>
<reference evidence="2 3" key="1">
    <citation type="submission" date="2018-04" db="EMBL/GenBank/DDBJ databases">
        <title>Genomic Encyclopedia of Type Strains, Phase IV (KMG-IV): sequencing the most valuable type-strain genomes for metagenomic binning, comparative biology and taxonomic classification.</title>
        <authorList>
            <person name="Goeker M."/>
        </authorList>
    </citation>
    <scope>NUCLEOTIDE SEQUENCE [LARGE SCALE GENOMIC DNA]</scope>
    <source>
        <strain evidence="2 3">DSM 28520</strain>
    </source>
</reference>
<accession>A0A2U1FKP4</accession>
<organism evidence="2 3">
    <name type="scientific">Porphyromonas loveana</name>
    <dbReference type="NCBI Taxonomy" id="1884669"/>
    <lineage>
        <taxon>Bacteria</taxon>
        <taxon>Pseudomonadati</taxon>
        <taxon>Bacteroidota</taxon>
        <taxon>Bacteroidia</taxon>
        <taxon>Bacteroidales</taxon>
        <taxon>Porphyromonadaceae</taxon>
        <taxon>Porphyromonas</taxon>
    </lineage>
</organism>
<evidence type="ECO:0000313" key="3">
    <source>
        <dbReference type="Proteomes" id="UP000245462"/>
    </source>
</evidence>
<dbReference type="Proteomes" id="UP000245462">
    <property type="component" value="Unassembled WGS sequence"/>
</dbReference>
<dbReference type="EMBL" id="QEKY01000004">
    <property type="protein sequence ID" value="PVZ12785.1"/>
    <property type="molecule type" value="Genomic_DNA"/>
</dbReference>
<sequence>MNLNTLLVLISFLAHKQSRNKQHLLTQIDHWRRKIWYQYRSLLPTASNQYLPKKKSAKRPRRENKLEKAKQPNTNGTLLIILSL</sequence>
<evidence type="ECO:0000313" key="2">
    <source>
        <dbReference type="EMBL" id="PVZ12785.1"/>
    </source>
</evidence>
<feature type="region of interest" description="Disordered" evidence="1">
    <location>
        <begin position="50"/>
        <end position="72"/>
    </location>
</feature>
<proteinExistence type="predicted"/>
<gene>
    <name evidence="2" type="ORF">C7382_10492</name>
</gene>